<keyword evidence="3" id="KW-1185">Reference proteome</keyword>
<evidence type="ECO:0000313" key="2">
    <source>
        <dbReference type="EMBL" id="QTC89788.1"/>
    </source>
</evidence>
<dbReference type="InterPro" id="IPR007569">
    <property type="entry name" value="DUF559"/>
</dbReference>
<dbReference type="InterPro" id="IPR011335">
    <property type="entry name" value="Restrct_endonuc-II-like"/>
</dbReference>
<reference evidence="2" key="1">
    <citation type="submission" date="2020-09" db="EMBL/GenBank/DDBJ databases">
        <title>Brevundimonas sp. LVF2 isolated from a puddle in Goettingen, Germany.</title>
        <authorList>
            <person name="Friedrich I."/>
            <person name="Klassen A."/>
            <person name="Hannes N."/>
            <person name="Schneider D."/>
            <person name="Hertel R."/>
            <person name="Daniel R."/>
        </authorList>
    </citation>
    <scope>NUCLEOTIDE SEQUENCE</scope>
    <source>
        <strain evidence="2">LVF2</strain>
    </source>
</reference>
<name>A0A975BYE8_9CAUL</name>
<dbReference type="EMBL" id="CP062222">
    <property type="protein sequence ID" value="QTC89788.1"/>
    <property type="molecule type" value="Genomic_DNA"/>
</dbReference>
<accession>A0A975BYE8</accession>
<dbReference type="KEGG" id="bgoe:IFJ75_10740"/>
<evidence type="ECO:0000259" key="1">
    <source>
        <dbReference type="Pfam" id="PF04480"/>
    </source>
</evidence>
<dbReference type="Gene3D" id="3.40.960.10">
    <property type="entry name" value="VSR Endonuclease"/>
    <property type="match status" value="1"/>
</dbReference>
<keyword evidence="2" id="KW-0255">Endonuclease</keyword>
<proteinExistence type="predicted"/>
<dbReference type="InterPro" id="IPR047216">
    <property type="entry name" value="Endonuclease_DUF559_bact"/>
</dbReference>
<dbReference type="AlphaFoldDB" id="A0A975BYE8"/>
<gene>
    <name evidence="2" type="ORF">IFJ75_10740</name>
</gene>
<organism evidence="2 3">
    <name type="scientific">Brevundimonas goettingensis</name>
    <dbReference type="NCBI Taxonomy" id="2774190"/>
    <lineage>
        <taxon>Bacteria</taxon>
        <taxon>Pseudomonadati</taxon>
        <taxon>Pseudomonadota</taxon>
        <taxon>Alphaproteobacteria</taxon>
        <taxon>Caulobacterales</taxon>
        <taxon>Caulobacteraceae</taxon>
        <taxon>Brevundimonas</taxon>
    </lineage>
</organism>
<dbReference type="GO" id="GO:0004519">
    <property type="term" value="F:endonuclease activity"/>
    <property type="evidence" value="ECO:0007669"/>
    <property type="project" value="UniProtKB-KW"/>
</dbReference>
<dbReference type="Pfam" id="PF04480">
    <property type="entry name" value="DUF559"/>
    <property type="match status" value="1"/>
</dbReference>
<feature type="domain" description="DUF559" evidence="1">
    <location>
        <begin position="10"/>
        <end position="114"/>
    </location>
</feature>
<dbReference type="PANTHER" id="PTHR38590:SF1">
    <property type="entry name" value="BLL0828 PROTEIN"/>
    <property type="match status" value="1"/>
</dbReference>
<dbReference type="CDD" id="cd01038">
    <property type="entry name" value="Endonuclease_DUF559"/>
    <property type="match status" value="1"/>
</dbReference>
<dbReference type="Proteomes" id="UP000663918">
    <property type="component" value="Chromosome"/>
</dbReference>
<evidence type="ECO:0000313" key="3">
    <source>
        <dbReference type="Proteomes" id="UP000663918"/>
    </source>
</evidence>
<dbReference type="PANTHER" id="PTHR38590">
    <property type="entry name" value="BLL0828 PROTEIN"/>
    <property type="match status" value="1"/>
</dbReference>
<dbReference type="RefSeq" id="WP_207868050.1">
    <property type="nucleotide sequence ID" value="NZ_CP062222.1"/>
</dbReference>
<keyword evidence="2" id="KW-0540">Nuclease</keyword>
<sequence>MPPEPITYRRAAFMRRHLTQPEARLWAALKGQKVQGLKFRRQHPVGRYILDFYCASAKLGIEIDGAVHDDPDQMAHDQRRTAWLAEQGIRLIRFPAASVRNNLDGVVAGILAEVGGR</sequence>
<dbReference type="SUPFAM" id="SSF52980">
    <property type="entry name" value="Restriction endonuclease-like"/>
    <property type="match status" value="1"/>
</dbReference>
<keyword evidence="2" id="KW-0378">Hydrolase</keyword>
<protein>
    <submittedName>
        <fullName evidence="2">Endonuclease domain-containing protein</fullName>
    </submittedName>
</protein>